<feature type="domain" description="HTH lysR-type" evidence="5">
    <location>
        <begin position="6"/>
        <end position="63"/>
    </location>
</feature>
<dbReference type="PROSITE" id="PS50931">
    <property type="entry name" value="HTH_LYSR"/>
    <property type="match status" value="1"/>
</dbReference>
<keyword evidence="3" id="KW-0238">DNA-binding</keyword>
<organism evidence="6 7">
    <name type="scientific">bacterium (Candidatus Blackallbacteria) CG17_big_fil_post_rev_8_21_14_2_50_48_46</name>
    <dbReference type="NCBI Taxonomy" id="2014261"/>
    <lineage>
        <taxon>Bacteria</taxon>
        <taxon>Candidatus Blackallbacteria</taxon>
    </lineage>
</organism>
<dbReference type="AlphaFoldDB" id="A0A2M7G718"/>
<name>A0A2M7G718_9BACT</name>
<keyword evidence="4" id="KW-0804">Transcription</keyword>
<comment type="caution">
    <text evidence="6">The sequence shown here is derived from an EMBL/GenBank/DDBJ whole genome shotgun (WGS) entry which is preliminary data.</text>
</comment>
<dbReference type="Proteomes" id="UP000231019">
    <property type="component" value="Unassembled WGS sequence"/>
</dbReference>
<dbReference type="InterPro" id="IPR005119">
    <property type="entry name" value="LysR_subst-bd"/>
</dbReference>
<dbReference type="Gene3D" id="1.10.10.10">
    <property type="entry name" value="Winged helix-like DNA-binding domain superfamily/Winged helix DNA-binding domain"/>
    <property type="match status" value="1"/>
</dbReference>
<dbReference type="Gene3D" id="3.40.190.290">
    <property type="match status" value="1"/>
</dbReference>
<dbReference type="InterPro" id="IPR036388">
    <property type="entry name" value="WH-like_DNA-bd_sf"/>
</dbReference>
<proteinExistence type="inferred from homology"/>
<dbReference type="PANTHER" id="PTHR30537:SF3">
    <property type="entry name" value="TRANSCRIPTIONAL REGULATORY PROTEIN"/>
    <property type="match status" value="1"/>
</dbReference>
<dbReference type="GO" id="GO:0006351">
    <property type="term" value="P:DNA-templated transcription"/>
    <property type="evidence" value="ECO:0007669"/>
    <property type="project" value="TreeGrafter"/>
</dbReference>
<gene>
    <name evidence="6" type="ORF">COW36_07190</name>
</gene>
<evidence type="ECO:0000256" key="1">
    <source>
        <dbReference type="ARBA" id="ARBA00009437"/>
    </source>
</evidence>
<evidence type="ECO:0000256" key="4">
    <source>
        <dbReference type="ARBA" id="ARBA00023163"/>
    </source>
</evidence>
<dbReference type="SUPFAM" id="SSF46785">
    <property type="entry name" value="Winged helix' DNA-binding domain"/>
    <property type="match status" value="1"/>
</dbReference>
<dbReference type="FunFam" id="1.10.10.10:FF:000001">
    <property type="entry name" value="LysR family transcriptional regulator"/>
    <property type="match status" value="1"/>
</dbReference>
<dbReference type="PANTHER" id="PTHR30537">
    <property type="entry name" value="HTH-TYPE TRANSCRIPTIONAL REGULATOR"/>
    <property type="match status" value="1"/>
</dbReference>
<evidence type="ECO:0000313" key="7">
    <source>
        <dbReference type="Proteomes" id="UP000231019"/>
    </source>
</evidence>
<dbReference type="Pfam" id="PF03466">
    <property type="entry name" value="LysR_substrate"/>
    <property type="match status" value="1"/>
</dbReference>
<evidence type="ECO:0000256" key="2">
    <source>
        <dbReference type="ARBA" id="ARBA00023015"/>
    </source>
</evidence>
<dbReference type="InterPro" id="IPR000847">
    <property type="entry name" value="LysR_HTH_N"/>
</dbReference>
<evidence type="ECO:0000313" key="6">
    <source>
        <dbReference type="EMBL" id="PIW17846.1"/>
    </source>
</evidence>
<dbReference type="PRINTS" id="PR00039">
    <property type="entry name" value="HTHLYSR"/>
</dbReference>
<comment type="similarity">
    <text evidence="1">Belongs to the LysR transcriptional regulatory family.</text>
</comment>
<dbReference type="GO" id="GO:0043565">
    <property type="term" value="F:sequence-specific DNA binding"/>
    <property type="evidence" value="ECO:0007669"/>
    <property type="project" value="TreeGrafter"/>
</dbReference>
<dbReference type="Pfam" id="PF00126">
    <property type="entry name" value="HTH_1"/>
    <property type="match status" value="1"/>
</dbReference>
<evidence type="ECO:0000256" key="3">
    <source>
        <dbReference type="ARBA" id="ARBA00023125"/>
    </source>
</evidence>
<dbReference type="InterPro" id="IPR058163">
    <property type="entry name" value="LysR-type_TF_proteobact-type"/>
</dbReference>
<keyword evidence="2" id="KW-0805">Transcription regulation</keyword>
<sequence length="301" mass="33897">MNSKNLNWEWIRCFYHATATGSLSAAARQLALSQPTLSRNIQALERAIQAQLFQRSTQGLKLTPAGQALWESANEMMGAADHFQRQASGLVEDLKGTVRISANEIVGIYLLPPALAAFRIQYPEIQIELLITNQASSLNKREADIALRMFRPQQNQLLARRLPDLPLGFFAHPDYLKRKGIPHSPEELLQHDLIGFDEDFQMIDAAGNLGFPLQPSDFCLRTDHLLAQIQLARSGAGILVTHLGLARYWPELVEILQTLQLPCLEFWIVSHGDTQHSAPIRTCTQFLGSYFSQSPYRELRI</sequence>
<reference evidence="6 7" key="1">
    <citation type="submission" date="2017-09" db="EMBL/GenBank/DDBJ databases">
        <title>Depth-based differentiation of microbial function through sediment-hosted aquifers and enrichment of novel symbionts in the deep terrestrial subsurface.</title>
        <authorList>
            <person name="Probst A.J."/>
            <person name="Ladd B."/>
            <person name="Jarett J.K."/>
            <person name="Geller-Mcgrath D.E."/>
            <person name="Sieber C.M."/>
            <person name="Emerson J.B."/>
            <person name="Anantharaman K."/>
            <person name="Thomas B.C."/>
            <person name="Malmstrom R."/>
            <person name="Stieglmeier M."/>
            <person name="Klingl A."/>
            <person name="Woyke T."/>
            <person name="Ryan C.M."/>
            <person name="Banfield J.F."/>
        </authorList>
    </citation>
    <scope>NUCLEOTIDE SEQUENCE [LARGE SCALE GENOMIC DNA]</scope>
    <source>
        <strain evidence="6">CG17_big_fil_post_rev_8_21_14_2_50_48_46</strain>
    </source>
</reference>
<protein>
    <submittedName>
        <fullName evidence="6">LysR family transcriptional regulator</fullName>
    </submittedName>
</protein>
<accession>A0A2M7G718</accession>
<dbReference type="GO" id="GO:0003700">
    <property type="term" value="F:DNA-binding transcription factor activity"/>
    <property type="evidence" value="ECO:0007669"/>
    <property type="project" value="InterPro"/>
</dbReference>
<evidence type="ECO:0000259" key="5">
    <source>
        <dbReference type="PROSITE" id="PS50931"/>
    </source>
</evidence>
<dbReference type="SUPFAM" id="SSF53850">
    <property type="entry name" value="Periplasmic binding protein-like II"/>
    <property type="match status" value="1"/>
</dbReference>
<dbReference type="EMBL" id="PFFQ01000019">
    <property type="protein sequence ID" value="PIW17846.1"/>
    <property type="molecule type" value="Genomic_DNA"/>
</dbReference>
<dbReference type="InterPro" id="IPR036390">
    <property type="entry name" value="WH_DNA-bd_sf"/>
</dbReference>